<dbReference type="PANTHER" id="PTHR47893">
    <property type="entry name" value="REGULATORY PROTEIN PCHR"/>
    <property type="match status" value="1"/>
</dbReference>
<protein>
    <submittedName>
        <fullName evidence="5">AraC family transcriptional regulator</fullName>
    </submittedName>
</protein>
<dbReference type="InterPro" id="IPR018060">
    <property type="entry name" value="HTH_AraC"/>
</dbReference>
<dbReference type="Pfam" id="PF12833">
    <property type="entry name" value="HTH_18"/>
    <property type="match status" value="1"/>
</dbReference>
<evidence type="ECO:0000259" key="4">
    <source>
        <dbReference type="PROSITE" id="PS01124"/>
    </source>
</evidence>
<evidence type="ECO:0000313" key="6">
    <source>
        <dbReference type="Proteomes" id="UP000294644"/>
    </source>
</evidence>
<organism evidence="5 6">
    <name type="scientific">Flavobacterium sandaracinum</name>
    <dbReference type="NCBI Taxonomy" id="2541733"/>
    <lineage>
        <taxon>Bacteria</taxon>
        <taxon>Pseudomonadati</taxon>
        <taxon>Bacteroidota</taxon>
        <taxon>Flavobacteriia</taxon>
        <taxon>Flavobacteriales</taxon>
        <taxon>Flavobacteriaceae</taxon>
        <taxon>Flavobacterium</taxon>
    </lineage>
</organism>
<dbReference type="Proteomes" id="UP000294644">
    <property type="component" value="Unassembled WGS sequence"/>
</dbReference>
<dbReference type="PANTHER" id="PTHR47893:SF1">
    <property type="entry name" value="REGULATORY PROTEIN PCHR"/>
    <property type="match status" value="1"/>
</dbReference>
<name>A0A4V2Z1Q3_9FLAO</name>
<dbReference type="RefSeq" id="WP_132065156.1">
    <property type="nucleotide sequence ID" value="NZ_SMFN01000004.1"/>
</dbReference>
<dbReference type="EMBL" id="SMFN01000004">
    <property type="protein sequence ID" value="TDE05848.1"/>
    <property type="molecule type" value="Genomic_DNA"/>
</dbReference>
<evidence type="ECO:0000256" key="3">
    <source>
        <dbReference type="ARBA" id="ARBA00023163"/>
    </source>
</evidence>
<dbReference type="AlphaFoldDB" id="A0A4V2Z1Q3"/>
<keyword evidence="3" id="KW-0804">Transcription</keyword>
<dbReference type="PROSITE" id="PS01124">
    <property type="entry name" value="HTH_ARAC_FAMILY_2"/>
    <property type="match status" value="1"/>
</dbReference>
<comment type="caution">
    <text evidence="5">The sequence shown here is derived from an EMBL/GenBank/DDBJ whole genome shotgun (WGS) entry which is preliminary data.</text>
</comment>
<accession>A0A4V2Z1Q3</accession>
<gene>
    <name evidence="5" type="ORF">E0F91_04490</name>
</gene>
<keyword evidence="1" id="KW-0805">Transcription regulation</keyword>
<evidence type="ECO:0000256" key="1">
    <source>
        <dbReference type="ARBA" id="ARBA00023015"/>
    </source>
</evidence>
<dbReference type="InterPro" id="IPR053142">
    <property type="entry name" value="PchR_regulatory_protein"/>
</dbReference>
<dbReference type="PROSITE" id="PS00041">
    <property type="entry name" value="HTH_ARAC_FAMILY_1"/>
    <property type="match status" value="1"/>
</dbReference>
<dbReference type="OrthoDB" id="799767at2"/>
<evidence type="ECO:0000256" key="2">
    <source>
        <dbReference type="ARBA" id="ARBA00023125"/>
    </source>
</evidence>
<keyword evidence="6" id="KW-1185">Reference proteome</keyword>
<proteinExistence type="predicted"/>
<dbReference type="GO" id="GO:0043565">
    <property type="term" value="F:sequence-specific DNA binding"/>
    <property type="evidence" value="ECO:0007669"/>
    <property type="project" value="InterPro"/>
</dbReference>
<reference evidence="5 6" key="1">
    <citation type="submission" date="2019-03" db="EMBL/GenBank/DDBJ databases">
        <title>Flavobacterium LB-D12 sp. nov., isolated from arctic soil.</title>
        <authorList>
            <person name="Chaudhary D.K."/>
        </authorList>
    </citation>
    <scope>NUCLEOTIDE SEQUENCE [LARGE SCALE GENOMIC DNA]</scope>
    <source>
        <strain evidence="5 6">LB-D12</strain>
    </source>
</reference>
<feature type="domain" description="HTH araC/xylS-type" evidence="4">
    <location>
        <begin position="230"/>
        <end position="328"/>
    </location>
</feature>
<keyword evidence="2" id="KW-0238">DNA-binding</keyword>
<dbReference type="SMART" id="SM00342">
    <property type="entry name" value="HTH_ARAC"/>
    <property type="match status" value="1"/>
</dbReference>
<dbReference type="InterPro" id="IPR018062">
    <property type="entry name" value="HTH_AraC-typ_CS"/>
</dbReference>
<evidence type="ECO:0000313" key="5">
    <source>
        <dbReference type="EMBL" id="TDE05848.1"/>
    </source>
</evidence>
<dbReference type="InterPro" id="IPR009057">
    <property type="entry name" value="Homeodomain-like_sf"/>
</dbReference>
<sequence length="350" mass="40319">MEVKLNIVGKEALLLHAEVRNSYNQKSNFVEDKITIQNGCIEQLTITNLIGDGIVILDSKMRFATQQVLQLQIHGECVMMNFIYCNNVEIDVDQLDTDLDKIKNTHNILYSDNFKGTLKVPANEEVDCFSIILSLNYYRLLIHNEWELHKKFSNAITQKKSSYLTPKYLPFNKNIQWVIYEIRTCKYEGFIKKMYLEAKIKELLILQFDTLINLNQEKESVNEADYLKLLKAKIILETNFTHAPSIPELSRAVALNEFKLKKGFKTCFETTIKGYVTKLRMEYAINLLKNKVSNVGEVAYKCGYKDVSHFSAAFKLFHGFTPISLLKSSKNINFILLQGSFLALAISDCF</sequence>
<dbReference type="GO" id="GO:0003700">
    <property type="term" value="F:DNA-binding transcription factor activity"/>
    <property type="evidence" value="ECO:0007669"/>
    <property type="project" value="InterPro"/>
</dbReference>
<dbReference type="SUPFAM" id="SSF46689">
    <property type="entry name" value="Homeodomain-like"/>
    <property type="match status" value="1"/>
</dbReference>
<dbReference type="Gene3D" id="1.10.10.60">
    <property type="entry name" value="Homeodomain-like"/>
    <property type="match status" value="1"/>
</dbReference>